<dbReference type="EMBL" id="BKAV01000003">
    <property type="protein sequence ID" value="GEP99616.1"/>
    <property type="molecule type" value="Genomic_DNA"/>
</dbReference>
<evidence type="ECO:0000256" key="1">
    <source>
        <dbReference type="ARBA" id="ARBA00008007"/>
    </source>
</evidence>
<dbReference type="InterPro" id="IPR000836">
    <property type="entry name" value="PRTase_dom"/>
</dbReference>
<proteinExistence type="inferred from homology"/>
<keyword evidence="5" id="KW-1185">Reference proteome</keyword>
<reference evidence="2 5" key="2">
    <citation type="submission" date="2019-07" db="EMBL/GenBank/DDBJ databases">
        <title>Whole genome shotgun sequence of Staphylococcus arlettae NBRC 109765.</title>
        <authorList>
            <person name="Hosoyama A."/>
            <person name="Uohara A."/>
            <person name="Ohji S."/>
            <person name="Ichikawa N."/>
        </authorList>
    </citation>
    <scope>NUCLEOTIDE SEQUENCE [LARGE SCALE GENOMIC DNA]</scope>
    <source>
        <strain evidence="2 5">NBRC 109765</strain>
    </source>
</reference>
<dbReference type="Proteomes" id="UP000254956">
    <property type="component" value="Unassembled WGS sequence"/>
</dbReference>
<protein>
    <submittedName>
        <fullName evidence="3">Competence protein ComF</fullName>
    </submittedName>
</protein>
<dbReference type="PANTHER" id="PTHR47505:SF1">
    <property type="entry name" value="DNA UTILIZATION PROTEIN YHGH"/>
    <property type="match status" value="1"/>
</dbReference>
<dbReference type="STRING" id="1212545.SARL_05555"/>
<evidence type="ECO:0000313" key="4">
    <source>
        <dbReference type="Proteomes" id="UP000254956"/>
    </source>
</evidence>
<dbReference type="EMBL" id="UGZE01000001">
    <property type="protein sequence ID" value="SUJ23373.1"/>
    <property type="molecule type" value="Genomic_DNA"/>
</dbReference>
<evidence type="ECO:0000313" key="3">
    <source>
        <dbReference type="EMBL" id="SUJ23373.1"/>
    </source>
</evidence>
<dbReference type="InterPro" id="IPR029057">
    <property type="entry name" value="PRTase-like"/>
</dbReference>
<sequence>MVNCLWCDAQINEALTITNFYARPVLICEACDDALQQCKIQTKACCTTCLKPISDNQSQCMDCAMLAKRYQRINQLYCNFQYKGMMKAVLQQYKFNRDYVLCTLIARYIQLPRMHYDYIIPIPSHSSRDRWRTFNPVTAVLACMHVKYTNCLTMQYDRKQSSLTKRQRLSQPNPFIITADLDFTNKNILLVDDIYTTGITVHQAACKFFVRKIRKFDVFTFAR</sequence>
<dbReference type="GeneID" id="97288424"/>
<name>A0A2T7BVG8_9STAP</name>
<reference evidence="3 4" key="1">
    <citation type="submission" date="2018-06" db="EMBL/GenBank/DDBJ databases">
        <authorList>
            <consortium name="Pathogen Informatics"/>
            <person name="Doyle S."/>
        </authorList>
    </citation>
    <scope>NUCLEOTIDE SEQUENCE [LARGE SCALE GENOMIC DNA]</scope>
    <source>
        <strain evidence="3 4">NCTC12413</strain>
    </source>
</reference>
<evidence type="ECO:0000313" key="2">
    <source>
        <dbReference type="EMBL" id="GEP99616.1"/>
    </source>
</evidence>
<comment type="similarity">
    <text evidence="1">Belongs to the ComF/GntX family.</text>
</comment>
<dbReference type="PANTHER" id="PTHR47505">
    <property type="entry name" value="DNA UTILIZATION PROTEIN YHGH"/>
    <property type="match status" value="1"/>
</dbReference>
<dbReference type="OrthoDB" id="9779910at2"/>
<dbReference type="Proteomes" id="UP000321598">
    <property type="component" value="Unassembled WGS sequence"/>
</dbReference>
<dbReference type="AlphaFoldDB" id="A0A2T7BVG8"/>
<dbReference type="Gene3D" id="3.40.50.2020">
    <property type="match status" value="1"/>
</dbReference>
<accession>A0A2T7BVG8</accession>
<dbReference type="CDD" id="cd06223">
    <property type="entry name" value="PRTases_typeI"/>
    <property type="match status" value="1"/>
</dbReference>
<evidence type="ECO:0000313" key="5">
    <source>
        <dbReference type="Proteomes" id="UP000321598"/>
    </source>
</evidence>
<dbReference type="InterPro" id="IPR051910">
    <property type="entry name" value="ComF/GntX_DNA_util-trans"/>
</dbReference>
<gene>
    <name evidence="3" type="ORF">NCTC12413_02121</name>
    <name evidence="2" type="ORF">SAR03_06540</name>
</gene>
<dbReference type="SUPFAM" id="SSF53271">
    <property type="entry name" value="PRTase-like"/>
    <property type="match status" value="1"/>
</dbReference>
<dbReference type="RefSeq" id="WP_103388069.1">
    <property type="nucleotide sequence ID" value="NZ_BKAV01000003.1"/>
</dbReference>
<organism evidence="3 4">
    <name type="scientific">Staphylococcus arlettae</name>
    <dbReference type="NCBI Taxonomy" id="29378"/>
    <lineage>
        <taxon>Bacteria</taxon>
        <taxon>Bacillati</taxon>
        <taxon>Bacillota</taxon>
        <taxon>Bacilli</taxon>
        <taxon>Bacillales</taxon>
        <taxon>Staphylococcaceae</taxon>
        <taxon>Staphylococcus</taxon>
    </lineage>
</organism>